<dbReference type="SUPFAM" id="SSF47413">
    <property type="entry name" value="lambda repressor-like DNA-binding domains"/>
    <property type="match status" value="1"/>
</dbReference>
<dbReference type="InterPro" id="IPR000843">
    <property type="entry name" value="HTH_LacI"/>
</dbReference>
<dbReference type="InterPro" id="IPR046335">
    <property type="entry name" value="LacI/GalR-like_sensor"/>
</dbReference>
<dbReference type="Proteomes" id="UP001214441">
    <property type="component" value="Unassembled WGS sequence"/>
</dbReference>
<keyword evidence="2 6" id="KW-0238">DNA-binding</keyword>
<keyword evidence="1" id="KW-0805">Transcription regulation</keyword>
<dbReference type="CDD" id="cd01392">
    <property type="entry name" value="HTH_LacI"/>
    <property type="match status" value="1"/>
</dbReference>
<dbReference type="Pfam" id="PF00356">
    <property type="entry name" value="LacI"/>
    <property type="match status" value="1"/>
</dbReference>
<gene>
    <name evidence="6" type="ORF">NMN56_015365</name>
</gene>
<dbReference type="SMART" id="SM00354">
    <property type="entry name" value="HTH_LACI"/>
    <property type="match status" value="1"/>
</dbReference>
<dbReference type="SUPFAM" id="SSF53822">
    <property type="entry name" value="Periplasmic binding protein-like I"/>
    <property type="match status" value="1"/>
</dbReference>
<dbReference type="PANTHER" id="PTHR30146:SF109">
    <property type="entry name" value="HTH-TYPE TRANSCRIPTIONAL REGULATOR GALS"/>
    <property type="match status" value="1"/>
</dbReference>
<reference evidence="6 7" key="1">
    <citation type="submission" date="2023-05" db="EMBL/GenBank/DDBJ databases">
        <title>Streptantibioticus silvisoli sp. nov., acidotolerant actinomycetes 1 from pine litter.</title>
        <authorList>
            <person name="Swiecimska M."/>
            <person name="Golinska P."/>
            <person name="Sangal V."/>
            <person name="Wachnowicz B."/>
            <person name="Goodfellow M."/>
        </authorList>
    </citation>
    <scope>NUCLEOTIDE SEQUENCE [LARGE SCALE GENOMIC DNA]</scope>
    <source>
        <strain evidence="6 7">DSM 42109</strain>
    </source>
</reference>
<organism evidence="6 7">
    <name type="scientific">Streptomyces iconiensis</name>
    <dbReference type="NCBI Taxonomy" id="1384038"/>
    <lineage>
        <taxon>Bacteria</taxon>
        <taxon>Bacillati</taxon>
        <taxon>Actinomycetota</taxon>
        <taxon>Actinomycetes</taxon>
        <taxon>Kitasatosporales</taxon>
        <taxon>Streptomycetaceae</taxon>
        <taxon>Streptomyces</taxon>
    </lineage>
</organism>
<keyword evidence="3" id="KW-0804">Transcription</keyword>
<dbReference type="InterPro" id="IPR028082">
    <property type="entry name" value="Peripla_BP_I"/>
</dbReference>
<comment type="caution">
    <text evidence="6">The sequence shown here is derived from an EMBL/GenBank/DDBJ whole genome shotgun (WGS) entry which is preliminary data.</text>
</comment>
<dbReference type="RefSeq" id="WP_274043811.1">
    <property type="nucleotide sequence ID" value="NZ_JANCPR020000013.1"/>
</dbReference>
<dbReference type="EMBL" id="JANCPR020000013">
    <property type="protein sequence ID" value="MDJ1133318.1"/>
    <property type="molecule type" value="Genomic_DNA"/>
</dbReference>
<dbReference type="CDD" id="cd06267">
    <property type="entry name" value="PBP1_LacI_sugar_binding-like"/>
    <property type="match status" value="1"/>
</dbReference>
<evidence type="ECO:0000259" key="5">
    <source>
        <dbReference type="PROSITE" id="PS50932"/>
    </source>
</evidence>
<feature type="domain" description="HTH lacI-type" evidence="5">
    <location>
        <begin position="37"/>
        <end position="91"/>
    </location>
</feature>
<dbReference type="Gene3D" id="3.40.50.2300">
    <property type="match status" value="2"/>
</dbReference>
<dbReference type="PROSITE" id="PS50932">
    <property type="entry name" value="HTH_LACI_2"/>
    <property type="match status" value="1"/>
</dbReference>
<keyword evidence="7" id="KW-1185">Reference proteome</keyword>
<dbReference type="InterPro" id="IPR010982">
    <property type="entry name" value="Lambda_DNA-bd_dom_sf"/>
</dbReference>
<feature type="region of interest" description="Disordered" evidence="4">
    <location>
        <begin position="1"/>
        <end position="37"/>
    </location>
</feature>
<protein>
    <submittedName>
        <fullName evidence="6">LacI family DNA-binding transcriptional regulator</fullName>
    </submittedName>
</protein>
<name>A0ABT6ZY26_9ACTN</name>
<proteinExistence type="predicted"/>
<accession>A0ABT6ZY26</accession>
<evidence type="ECO:0000313" key="6">
    <source>
        <dbReference type="EMBL" id="MDJ1133318.1"/>
    </source>
</evidence>
<dbReference type="Gene3D" id="1.10.260.40">
    <property type="entry name" value="lambda repressor-like DNA-binding domains"/>
    <property type="match status" value="1"/>
</dbReference>
<evidence type="ECO:0000313" key="7">
    <source>
        <dbReference type="Proteomes" id="UP001214441"/>
    </source>
</evidence>
<evidence type="ECO:0000256" key="2">
    <source>
        <dbReference type="ARBA" id="ARBA00023125"/>
    </source>
</evidence>
<evidence type="ECO:0000256" key="4">
    <source>
        <dbReference type="SAM" id="MobiDB-lite"/>
    </source>
</evidence>
<sequence>MAAVRDGQPGDSGAARTGEAAQVTAAARGGKAAQPRPTLEQVARRAGVGRGTVSRVINGSPRVSDRTRLAVETAVAELGYVPNRVARALAAGSADAIALVVPEPETRFFTEPYFSGIMQGVSAELARTDMQLLLTLLHGQKEQDRFAQYAASHRIDGVLLVSVHTHDTLPDLLAEAEIPAVLNGRRFAAEPLPYVDTDNLGGARAAVAHLLERGRETVATITGPPDMYAAHCRTEGYREALREAGHGEPLIAPGDFTEESGHRAMCELLERRPGLDAVFCASDVMAAGARMALREAGRSVPGDVALVGFDDSAVARHMDPPLTTVRQPIAEMGREMARVLLELLGKWTPGAAYPAGTGTTEPTPRPVAKGDRTHRVLPAELIRRGSS</sequence>
<evidence type="ECO:0000256" key="1">
    <source>
        <dbReference type="ARBA" id="ARBA00023015"/>
    </source>
</evidence>
<dbReference type="GO" id="GO:0003677">
    <property type="term" value="F:DNA binding"/>
    <property type="evidence" value="ECO:0007669"/>
    <property type="project" value="UniProtKB-KW"/>
</dbReference>
<dbReference type="Pfam" id="PF13377">
    <property type="entry name" value="Peripla_BP_3"/>
    <property type="match status" value="1"/>
</dbReference>
<dbReference type="PANTHER" id="PTHR30146">
    <property type="entry name" value="LACI-RELATED TRANSCRIPTIONAL REPRESSOR"/>
    <property type="match status" value="1"/>
</dbReference>
<evidence type="ECO:0000256" key="3">
    <source>
        <dbReference type="ARBA" id="ARBA00023163"/>
    </source>
</evidence>